<proteinExistence type="predicted"/>
<reference evidence="6" key="1">
    <citation type="submission" date="2016-06" db="UniProtKB">
        <authorList>
            <consortium name="WormBaseParasite"/>
        </authorList>
    </citation>
    <scope>IDENTIFICATION</scope>
</reference>
<keyword evidence="5" id="KW-1185">Reference proteome</keyword>
<dbReference type="Proteomes" id="UP000279833">
    <property type="component" value="Unassembled WGS sequence"/>
</dbReference>
<evidence type="ECO:0000256" key="2">
    <source>
        <dbReference type="SAM" id="MobiDB-lite"/>
    </source>
</evidence>
<dbReference type="Gene3D" id="3.40.50.300">
    <property type="entry name" value="P-loop containing nucleotide triphosphate hydrolases"/>
    <property type="match status" value="1"/>
</dbReference>
<evidence type="ECO:0000313" key="6">
    <source>
        <dbReference type="WBParaSite" id="SCUD_0000931001-mRNA-1"/>
    </source>
</evidence>
<feature type="region of interest" description="Disordered" evidence="2">
    <location>
        <begin position="469"/>
        <end position="499"/>
    </location>
</feature>
<dbReference type="SUPFAM" id="SSF56112">
    <property type="entry name" value="Protein kinase-like (PK-like)"/>
    <property type="match status" value="1"/>
</dbReference>
<dbReference type="Gene3D" id="1.10.510.10">
    <property type="entry name" value="Transferase(Phosphotransferase) domain 1"/>
    <property type="match status" value="1"/>
</dbReference>
<dbReference type="InterPro" id="IPR000719">
    <property type="entry name" value="Prot_kinase_dom"/>
</dbReference>
<name>A0A183K2U6_9TREM</name>
<dbReference type="PANTHER" id="PTHR42264">
    <property type="entry name" value="EPHRIN_REC_LIKE DOMAIN-CONTAINING PROTEIN"/>
    <property type="match status" value="1"/>
</dbReference>
<dbReference type="Pfam" id="PF00069">
    <property type="entry name" value="Pkinase"/>
    <property type="match status" value="1"/>
</dbReference>
<dbReference type="WBParaSite" id="SCUD_0000931001-mRNA-1">
    <property type="protein sequence ID" value="SCUD_0000931001-mRNA-1"/>
    <property type="gene ID" value="SCUD_0000931001"/>
</dbReference>
<feature type="domain" description="Protein kinase" evidence="3">
    <location>
        <begin position="1509"/>
        <end position="1847"/>
    </location>
</feature>
<sequence>MVVGPTGVGKTTLIRLLQATETGKSSFQTNFNENASSYPFETDLHTLSSSSLRSNETDKIPDHLLPSVQITNLTISRHNNSKPNESINSNVSSGITNNNTDNNRYFCETLSFSIWDLEKRVNTTSSVNTTTNDNDHFGSSISDMSSELAYPSEVIINTQLGIHCQLTIYLVLWNTVDGLLGLNRITPWLMKIKSISPNCPIILIGIYSDYLLNLNQTITTDNSSSINISSMNKSKNSKYNNNNLKFHFNQMDNIVRSRFFTNSDLNTYGLPYLYNYMFINLSNMSMNHSERLQNSIYELATLIYNAGYHFSITNDLCRNDWRPTRVRREWCDKLANVEVTPRGQHLTWTNPLTYQGTIDALKTVQQRGGYYRNILVKVDTSENRTADVLFPNISIAPSLSQSFLQLSIPKLYHLAESITQQLTIEMLNAQLPPIMEVDKFIFELNKCLSNLLPHPIRVCFSSSNVNNNSNNNSNNNHNGSAPVELLSTSSSSSSSSPSSSSLYATSCIHGFYTYSDIKSILLFLNHIGTILYFSHHKLLKNYVFLSPQWLLNTLLKLMINIHNKQLCGMFKNYCTLKTEWMNTNNIKRQYRNESVKSSPDISRLQYQVNNDNDSKSIKSTSNIHLKRNSAVINSSYLTDLINYFMSTMKTINDNTSHVHMTNIHDVPLEEIFLGLFKQFGLIVSIISNDDLKCQKVDNLKMRKTRKQLLLLPSLLAARCFQPGRLHSYLQPAVIRYEENYISMKQGSCLRSQSLSVSTYRPRYTVHQKQSKSRPINNVNTVESGNNNNNEKANHPRLSQFLSWHVQTSVNKEIVRLYAVTYIPFGFWTELNTRLLNDLSLHEICSWQEILDPSFVLLGTRQQGVPVILRELMLPDGIDPLSLSLTFIEFFFRRIYNLSKLPSELFQQLLCNNLQQNDNFKNCCQYICCTGSHNDHGNIDNDHTFMNNTSSQCNLKPEWTVWKRGMRLSLGHGQIGLARLQQLTRANCALLRNQSFKQSFLNFINNRQLSSLRSLVSSCSPRSSPFSSSTKTNDIISKLLPQSCYCEEWDEPCAIVGEEVMKQSKKSIIVNQNISNTENNFILSNLPLNNDTVYRSGVVETIKHSYEGRCLRLMHWVVQDDQKNGEFQPYTTTMKTTTESSPLRTTAYQERTVKTASDFKIQCNHGYLTDQEHDAFQNSCLIEIYLPNLNIYWEYKQTDKYSTVNSNQTQNHLEVIDSLRNHSQLRQKNSLSPDSRAVAELLAKLVNHIDTLLEDWYPDLGAKLNQSNEGAYLVERIIPCCACLATPSRHLNNFLRQSLSFSTDNHFQNIMKNSSSNSIINQCKEMDKNFNGNKYCLNQLSSNNKKLSKSVQYLNDTENELKYSYLSSSVLSVPNDLFTNEELLMKYSLDIKNFDDNNNKMITEKYLAHHNMSKNRYKRAHSADPLKMTNRNKNDNGNQNKLTNPSTTYTSFVYGITISEYIHWYVMRNSNKIIQPGELYCPIHSSVQLWAPDLQFKDIPSTLFFSTDRVYLLEFLGRGAFGSIFKGSVNNSNPSKQQQIGRLSNRISLETVNQFNNNRTTDFIHEVAVKLCSPIYPNLNSNRSNCNPMFNSINSERINLSSSQHKCSTSNLSDALFLYRQEQRRWLHNPIEACLTAYQEIRAELNILLSITRNSLYSNQYSFPSSLSSWSPSLPSSSSSSLLLYHKSRHTNRLCNSYSLKEKRSNQSCFNKCLQKNKLKDFNNMDKINSINDTKGLTYLHSLSIVHRDVKSENILIWSIPSPSTMMMMTTSSISESNDQNPSEVHIVLTDYGVSRFMSVRDDDEDGNGCRGYVGTPGYMAPEILDYIGEQTYTSKVCLKKKTRKFSQ</sequence>
<dbReference type="PROSITE" id="PS50011">
    <property type="entry name" value="PROTEIN_KINASE_DOM"/>
    <property type="match status" value="1"/>
</dbReference>
<dbReference type="InterPro" id="IPR032171">
    <property type="entry name" value="COR-A"/>
</dbReference>
<dbReference type="EMBL" id="UZAK01033166">
    <property type="protein sequence ID" value="VDP35085.1"/>
    <property type="molecule type" value="Genomic_DNA"/>
</dbReference>
<dbReference type="GO" id="GO:0005524">
    <property type="term" value="F:ATP binding"/>
    <property type="evidence" value="ECO:0007669"/>
    <property type="project" value="InterPro"/>
</dbReference>
<dbReference type="GO" id="GO:0004672">
    <property type="term" value="F:protein kinase activity"/>
    <property type="evidence" value="ECO:0007669"/>
    <property type="project" value="InterPro"/>
</dbReference>
<protein>
    <submittedName>
        <fullName evidence="6">Protein kinase domain-containing protein</fullName>
    </submittedName>
</protein>
<organism evidence="6">
    <name type="scientific">Schistosoma curassoni</name>
    <dbReference type="NCBI Taxonomy" id="6186"/>
    <lineage>
        <taxon>Eukaryota</taxon>
        <taxon>Metazoa</taxon>
        <taxon>Spiralia</taxon>
        <taxon>Lophotrochozoa</taxon>
        <taxon>Platyhelminthes</taxon>
        <taxon>Trematoda</taxon>
        <taxon>Digenea</taxon>
        <taxon>Strigeidida</taxon>
        <taxon>Schistosomatoidea</taxon>
        <taxon>Schistosomatidae</taxon>
        <taxon>Schistosoma</taxon>
    </lineage>
</organism>
<dbReference type="InterPro" id="IPR011009">
    <property type="entry name" value="Kinase-like_dom_sf"/>
</dbReference>
<evidence type="ECO:0000313" key="4">
    <source>
        <dbReference type="EMBL" id="VDP35085.1"/>
    </source>
</evidence>
<accession>A0A183K2U6</accession>
<dbReference type="PROSITE" id="PS00108">
    <property type="entry name" value="PROTEIN_KINASE_ST"/>
    <property type="match status" value="1"/>
</dbReference>
<evidence type="ECO:0000259" key="3">
    <source>
        <dbReference type="PROSITE" id="PS50011"/>
    </source>
</evidence>
<feature type="compositionally biased region" description="Low complexity" evidence="2">
    <location>
        <begin position="469"/>
        <end position="480"/>
    </location>
</feature>
<feature type="compositionally biased region" description="Low complexity" evidence="2">
    <location>
        <begin position="776"/>
        <end position="790"/>
    </location>
</feature>
<dbReference type="SMART" id="SM00220">
    <property type="entry name" value="S_TKc"/>
    <property type="match status" value="1"/>
</dbReference>
<feature type="region of interest" description="Disordered" evidence="2">
    <location>
        <begin position="768"/>
        <end position="791"/>
    </location>
</feature>
<reference evidence="4 5" key="2">
    <citation type="submission" date="2018-11" db="EMBL/GenBank/DDBJ databases">
        <authorList>
            <consortium name="Pathogen Informatics"/>
        </authorList>
    </citation>
    <scope>NUCLEOTIDE SEQUENCE [LARGE SCALE GENOMIC DNA]</scope>
    <source>
        <strain evidence="4">Dakar</strain>
        <strain evidence="5">Dakar, Senegal</strain>
    </source>
</reference>
<evidence type="ECO:0000313" key="5">
    <source>
        <dbReference type="Proteomes" id="UP000279833"/>
    </source>
</evidence>
<keyword evidence="1" id="KW-0677">Repeat</keyword>
<gene>
    <name evidence="4" type="ORF">SCUD_LOCUS9310</name>
</gene>
<evidence type="ECO:0000256" key="1">
    <source>
        <dbReference type="ARBA" id="ARBA00022737"/>
    </source>
</evidence>
<dbReference type="InterPro" id="IPR008271">
    <property type="entry name" value="Ser/Thr_kinase_AS"/>
</dbReference>
<dbReference type="STRING" id="6186.A0A183K2U6"/>
<feature type="compositionally biased region" description="Low complexity" evidence="2">
    <location>
        <begin position="487"/>
        <end position="499"/>
    </location>
</feature>
<feature type="region of interest" description="Disordered" evidence="2">
    <location>
        <begin position="1417"/>
        <end position="1441"/>
    </location>
</feature>
<dbReference type="InterPro" id="IPR027417">
    <property type="entry name" value="P-loop_NTPase"/>
</dbReference>
<dbReference type="Pfam" id="PF16095">
    <property type="entry name" value="COR-A"/>
    <property type="match status" value="1"/>
</dbReference>